<evidence type="ECO:0000313" key="4">
    <source>
        <dbReference type="EMBL" id="CAC5378325.1"/>
    </source>
</evidence>
<organism evidence="4 5">
    <name type="scientific">Mytilus coruscus</name>
    <name type="common">Sea mussel</name>
    <dbReference type="NCBI Taxonomy" id="42192"/>
    <lineage>
        <taxon>Eukaryota</taxon>
        <taxon>Metazoa</taxon>
        <taxon>Spiralia</taxon>
        <taxon>Lophotrochozoa</taxon>
        <taxon>Mollusca</taxon>
        <taxon>Bivalvia</taxon>
        <taxon>Autobranchia</taxon>
        <taxon>Pteriomorphia</taxon>
        <taxon>Mytilida</taxon>
        <taxon>Mytiloidea</taxon>
        <taxon>Mytilidae</taxon>
        <taxon>Mytilinae</taxon>
        <taxon>Mytilus</taxon>
    </lineage>
</organism>
<dbReference type="InterPro" id="IPR036869">
    <property type="entry name" value="J_dom_sf"/>
</dbReference>
<dbReference type="EMBL" id="CACVKT020002553">
    <property type="protein sequence ID" value="CAC5378325.1"/>
    <property type="molecule type" value="Genomic_DNA"/>
</dbReference>
<dbReference type="SMART" id="SM00271">
    <property type="entry name" value="DnaJ"/>
    <property type="match status" value="1"/>
</dbReference>
<dbReference type="SUPFAM" id="SSF46565">
    <property type="entry name" value="Chaperone J-domain"/>
    <property type="match status" value="1"/>
</dbReference>
<evidence type="ECO:0000256" key="2">
    <source>
        <dbReference type="SAM" id="Phobius"/>
    </source>
</evidence>
<dbReference type="Proteomes" id="UP000507470">
    <property type="component" value="Unassembled WGS sequence"/>
</dbReference>
<feature type="domain" description="J" evidence="3">
    <location>
        <begin position="855"/>
        <end position="919"/>
    </location>
</feature>
<dbReference type="CDD" id="cd06257">
    <property type="entry name" value="DnaJ"/>
    <property type="match status" value="1"/>
</dbReference>
<dbReference type="Gene3D" id="1.10.287.110">
    <property type="entry name" value="DnaJ domain"/>
    <property type="match status" value="1"/>
</dbReference>
<feature type="coiled-coil region" evidence="1">
    <location>
        <begin position="564"/>
        <end position="591"/>
    </location>
</feature>
<dbReference type="PROSITE" id="PS50076">
    <property type="entry name" value="DNAJ_2"/>
    <property type="match status" value="1"/>
</dbReference>
<proteinExistence type="predicted"/>
<keyword evidence="2" id="KW-0472">Membrane</keyword>
<accession>A0A6J8B398</accession>
<keyword evidence="2" id="KW-0812">Transmembrane</keyword>
<keyword evidence="5" id="KW-1185">Reference proteome</keyword>
<dbReference type="Pfam" id="PF00226">
    <property type="entry name" value="DnaJ"/>
    <property type="match status" value="1"/>
</dbReference>
<dbReference type="PRINTS" id="PR00625">
    <property type="entry name" value="JDOMAIN"/>
</dbReference>
<sequence length="919" mass="104734">MGQVISKEVKLIELYKYALTQALQTNFIIPEVILDDIHLKIINELKLKCKPLVEQGIISEEDISTKLDNEVTSLLEDAKKENLKRVFTLVSENDKLNNGEYIYRSVNGQDNYKIVSSIREWLSQSNDSFSDISECFKHKLLDDIEDQLKLKSLFPNIIEQRVILGKTKTVEANLPEPDTYVLTLKIGLQIHEFNFSKPTEYTTLKTDTLNCFIDNDNGIKKLVYGSGNFAFCFPVCEKCEVDVRLNADVVFNVTQEIQPTFPLFDSGQKLEKQFVHRVCLDMKMPDSNIKLMKRIIIKTTEEKLAHFNHLYAHFKEIVSSKGKQSTSALPGASFLSMYCRYPWLEFVETLRKGGISAAMEIIKKKSDMIRSLLNNENIVLGVAFEELQIAKILAEIKKRNIPVKVIQGDGRGSLKYMNKVIKTPEYTDDVLNNMETGELFGIQFKFSTNGKNLARNIKIWENKWNSKNQRNGTNFPEELNLNNIKVIGPTDVMEDSSFSTISNEIRHHVELEVPSWAKHPIDEKETVKSFLYDNKPLLEKVIASKEFEQWKLLSTEIRKDIKDIEKCVKEKKQVEKTLKALVCQRDAAKQRRESTQRWENGIKANNRLIETLDDTLNRNKSSLQQNRNKMKAAEDKMRSDIHQNIDTTYKNQYCKSTAWKEVHLNIAIQAVTDGIVALICTSGNEFEKFQKNEISFGELIKKVTYETVIASAKGAVLASIPSALQLAATYATIYKSFPFTTASKFAFPMYTVLVILNQSYSFLNHWWKGDITTAEMEKSFVHFLTSIGLNLLGGIGSSFIGGPMGLFIGAAFAIVVNVGDYFLGDNVFFKDDKGEQSLESKEKNITKLKDDVLCAAYDLFGLTEQASMEEVKEKYKAAVLKYHPDKGGDNESFCAVRASYLFICEAKGFYTDKDDYYKT</sequence>
<evidence type="ECO:0000259" key="3">
    <source>
        <dbReference type="PROSITE" id="PS50076"/>
    </source>
</evidence>
<gene>
    <name evidence="4" type="ORF">MCOR_14536</name>
</gene>
<feature type="transmembrane region" description="Helical" evidence="2">
    <location>
        <begin position="779"/>
        <end position="800"/>
    </location>
</feature>
<evidence type="ECO:0000256" key="1">
    <source>
        <dbReference type="SAM" id="Coils"/>
    </source>
</evidence>
<dbReference type="InterPro" id="IPR001623">
    <property type="entry name" value="DnaJ_domain"/>
</dbReference>
<keyword evidence="2" id="KW-1133">Transmembrane helix</keyword>
<feature type="transmembrane region" description="Helical" evidence="2">
    <location>
        <begin position="806"/>
        <end position="823"/>
    </location>
</feature>
<protein>
    <submittedName>
        <fullName evidence="4">DNAJA2</fullName>
    </submittedName>
</protein>
<keyword evidence="1" id="KW-0175">Coiled coil</keyword>
<evidence type="ECO:0000313" key="5">
    <source>
        <dbReference type="Proteomes" id="UP000507470"/>
    </source>
</evidence>
<reference evidence="4 5" key="1">
    <citation type="submission" date="2020-06" db="EMBL/GenBank/DDBJ databases">
        <authorList>
            <person name="Li R."/>
            <person name="Bekaert M."/>
        </authorList>
    </citation>
    <scope>NUCLEOTIDE SEQUENCE [LARGE SCALE GENOMIC DNA]</scope>
    <source>
        <strain evidence="5">wild</strain>
    </source>
</reference>
<dbReference type="AlphaFoldDB" id="A0A6J8B398"/>
<feature type="transmembrane region" description="Helical" evidence="2">
    <location>
        <begin position="745"/>
        <end position="767"/>
    </location>
</feature>
<name>A0A6J8B398_MYTCO</name>
<dbReference type="OrthoDB" id="66964at2759"/>